<feature type="domain" description="DUF5722" evidence="3">
    <location>
        <begin position="186"/>
        <end position="587"/>
    </location>
</feature>
<keyword evidence="2" id="KW-0732">Signal</keyword>
<dbReference type="InterPro" id="IPR043780">
    <property type="entry name" value="DUF5722"/>
</dbReference>
<dbReference type="EMBL" id="JAUSTO010000009">
    <property type="protein sequence ID" value="MDQ0152909.1"/>
    <property type="molecule type" value="Genomic_DNA"/>
</dbReference>
<dbReference type="RefSeq" id="WP_174901024.1">
    <property type="nucleotide sequence ID" value="NZ_JAUSTO010000009.1"/>
</dbReference>
<dbReference type="Proteomes" id="UP001241537">
    <property type="component" value="Unassembled WGS sequence"/>
</dbReference>
<evidence type="ECO:0000313" key="5">
    <source>
        <dbReference type="Proteomes" id="UP001241537"/>
    </source>
</evidence>
<dbReference type="SUPFAM" id="SSF51445">
    <property type="entry name" value="(Trans)glycosidases"/>
    <property type="match status" value="1"/>
</dbReference>
<feature type="region of interest" description="Disordered" evidence="1">
    <location>
        <begin position="59"/>
        <end position="79"/>
    </location>
</feature>
<sequence>MNLMHFRSVQRITAAALLLSMSVLSFSPALGATVVGIGPDGKPFQPEQQSGAELQKTGERGNAAGAGTDQAEESSTATETAELSAVIANGRVELKGSVSGSYSAEDGKLYLFAMAPYQDSLFGEPIANTAESGQFSFSTELRAGSADTRLYDGFAVAVWKDGRYQEISNRAYITNPETVAGSRLPYQAPLTKKGLLVQLDMLSDAFDLGVKHVNVNFNLAQITAGSGVDYSYRGKTYHFDAAQIAEYDKNISAYSGKSMLVTGIVLNGWNERMPELIYPGVKKSGDAFYYGFNASTKEGYETTRALMSFLAERYSGENASCGRVTNWIIGNEINNNKNWNYMGAMDMDRYVEEYVRAFRVSYTAIKSASANARVFFSIDENWNDPNADEKLKYSGKKILDAVNAAILRGGNISWNLAYHPYPYPMVEPEFWDDHSTGAIVQNESTQIIDFENLNVLTDYLCGSAFRDPSNNVRRVILSEQGFTATSASRGNVEEAQAAAFAYAYYIADSNPYIDALILSRQVDAPAEVRTSCAFGLWACRMDVGDAIVATRRRRIWSVFRDIDKKAKTLEATEFAKSVIGISKWSEVVPSFRWRALEK</sequence>
<name>A0AAE3VAS9_9FIRM</name>
<dbReference type="InterPro" id="IPR017853">
    <property type="entry name" value="GH"/>
</dbReference>
<organism evidence="4 5">
    <name type="scientific">Moryella indoligenes</name>
    <dbReference type="NCBI Taxonomy" id="371674"/>
    <lineage>
        <taxon>Bacteria</taxon>
        <taxon>Bacillati</taxon>
        <taxon>Bacillota</taxon>
        <taxon>Clostridia</taxon>
        <taxon>Lachnospirales</taxon>
        <taxon>Lachnospiraceae</taxon>
        <taxon>Moryella</taxon>
    </lineage>
</organism>
<comment type="caution">
    <text evidence="4">The sequence shown here is derived from an EMBL/GenBank/DDBJ whole genome shotgun (WGS) entry which is preliminary data.</text>
</comment>
<feature type="signal peptide" evidence="2">
    <location>
        <begin position="1"/>
        <end position="31"/>
    </location>
</feature>
<evidence type="ECO:0000313" key="4">
    <source>
        <dbReference type="EMBL" id="MDQ0152909.1"/>
    </source>
</evidence>
<dbReference type="Gene3D" id="3.20.20.80">
    <property type="entry name" value="Glycosidases"/>
    <property type="match status" value="1"/>
</dbReference>
<dbReference type="AlphaFoldDB" id="A0AAE3VAS9"/>
<dbReference type="Pfam" id="PF18989">
    <property type="entry name" value="DUF5722"/>
    <property type="match status" value="1"/>
</dbReference>
<evidence type="ECO:0000259" key="3">
    <source>
        <dbReference type="Pfam" id="PF18989"/>
    </source>
</evidence>
<evidence type="ECO:0000256" key="2">
    <source>
        <dbReference type="SAM" id="SignalP"/>
    </source>
</evidence>
<proteinExistence type="predicted"/>
<protein>
    <recommendedName>
        <fullName evidence="3">DUF5722 domain-containing protein</fullName>
    </recommendedName>
</protein>
<feature type="chain" id="PRO_5042197848" description="DUF5722 domain-containing protein" evidence="2">
    <location>
        <begin position="32"/>
        <end position="598"/>
    </location>
</feature>
<evidence type="ECO:0000256" key="1">
    <source>
        <dbReference type="SAM" id="MobiDB-lite"/>
    </source>
</evidence>
<reference evidence="4" key="1">
    <citation type="submission" date="2023-07" db="EMBL/GenBank/DDBJ databases">
        <title>Genomic Encyclopedia of Type Strains, Phase IV (KMG-IV): sequencing the most valuable type-strain genomes for metagenomic binning, comparative biology and taxonomic classification.</title>
        <authorList>
            <person name="Goeker M."/>
        </authorList>
    </citation>
    <scope>NUCLEOTIDE SEQUENCE</scope>
    <source>
        <strain evidence="4">DSM 19659</strain>
    </source>
</reference>
<keyword evidence="5" id="KW-1185">Reference proteome</keyword>
<accession>A0AAE3VAS9</accession>
<gene>
    <name evidence="4" type="ORF">J2S20_001610</name>
</gene>